<evidence type="ECO:0000256" key="4">
    <source>
        <dbReference type="ARBA" id="ARBA00022801"/>
    </source>
</evidence>
<feature type="binding site" evidence="8">
    <location>
        <position position="87"/>
    </location>
    <ligand>
        <name>Mn(2+)</name>
        <dbReference type="ChEBI" id="CHEBI:29035"/>
        <label>2</label>
    </ligand>
</feature>
<comment type="catalytic activity">
    <reaction evidence="1">
        <text>beta-D-fructose 1,6-bisphosphate + H2O = beta-D-fructose 6-phosphate + phosphate</text>
        <dbReference type="Rhea" id="RHEA:11064"/>
        <dbReference type="ChEBI" id="CHEBI:15377"/>
        <dbReference type="ChEBI" id="CHEBI:32966"/>
        <dbReference type="ChEBI" id="CHEBI:43474"/>
        <dbReference type="ChEBI" id="CHEBI:57634"/>
        <dbReference type="EC" id="3.1.3.11"/>
    </reaction>
</comment>
<keyword evidence="11" id="KW-1185">Reference proteome</keyword>
<dbReference type="InterPro" id="IPR004464">
    <property type="entry name" value="FBPase_class-2/SBPase"/>
</dbReference>
<sequence>MDRNLALEFVRVTEAAALACSRWMGRGDEKKADAAAVDAMRKAFDVLRMDGTVVIGEGERDEAPMLYIGEKVGQAGADAPKLDIALDPLEGTTICAHGGVGAIAVIAVAEKGNFLHAPDTYMDKIACGPRAKGQIDLDKTPAENIRAVAKALDKDVEDVTVVILNRPRHEKLIAEVRATGARINLIGDGDVSAAVATAWGDSGIDLLLGVGGAPEGVISAAAMQCLGGDFQGRLKYRNDEEIERAKKMGIKDPLKKFTIDDLATGSVMFIATGVTDGALLKGVRFGSDGKAKTNSVVMRSQTGTIRTIEAYHDLDHKPPVAVPR</sequence>
<feature type="binding site" evidence="8">
    <location>
        <position position="33"/>
    </location>
    <ligand>
        <name>Mn(2+)</name>
        <dbReference type="ChEBI" id="CHEBI:29035"/>
        <label>1</label>
    </ligand>
</feature>
<evidence type="ECO:0000256" key="9">
    <source>
        <dbReference type="PIRSR" id="PIRSR004532-2"/>
    </source>
</evidence>
<feature type="binding site" evidence="9">
    <location>
        <position position="121"/>
    </location>
    <ligand>
        <name>substrate</name>
    </ligand>
</feature>
<keyword evidence="4" id="KW-0378">Hydrolase</keyword>
<dbReference type="PANTHER" id="PTHR30447">
    <property type="entry name" value="FRUCTOSE-1,6-BISPHOSPHATASE CLASS 2"/>
    <property type="match status" value="1"/>
</dbReference>
<protein>
    <recommendedName>
        <fullName evidence="7">Fructose-1,6-bisphosphatase</fullName>
    </recommendedName>
</protein>
<dbReference type="GO" id="GO:0006071">
    <property type="term" value="P:glycerol metabolic process"/>
    <property type="evidence" value="ECO:0007669"/>
    <property type="project" value="InterPro"/>
</dbReference>
<keyword evidence="3 8" id="KW-0479">Metal-binding</keyword>
<dbReference type="Pfam" id="PF03320">
    <property type="entry name" value="FBPase_glpX"/>
    <property type="match status" value="1"/>
</dbReference>
<dbReference type="OrthoDB" id="5291030at2"/>
<evidence type="ECO:0000256" key="3">
    <source>
        <dbReference type="ARBA" id="ARBA00022723"/>
    </source>
</evidence>
<dbReference type="NCBIfam" id="TIGR00330">
    <property type="entry name" value="glpX"/>
    <property type="match status" value="1"/>
</dbReference>
<dbReference type="GO" id="GO:0030388">
    <property type="term" value="P:fructose 1,6-bisphosphate metabolic process"/>
    <property type="evidence" value="ECO:0007669"/>
    <property type="project" value="TreeGrafter"/>
</dbReference>
<feature type="binding site" evidence="8">
    <location>
        <position position="215"/>
    </location>
    <ligand>
        <name>Mn(2+)</name>
        <dbReference type="ChEBI" id="CHEBI:29035"/>
        <label>2</label>
    </ligand>
</feature>
<evidence type="ECO:0000256" key="8">
    <source>
        <dbReference type="PIRSR" id="PIRSR004532-1"/>
    </source>
</evidence>
<dbReference type="Gene3D" id="3.30.540.10">
    <property type="entry name" value="Fructose-1,6-Bisphosphatase, subunit A, domain 1"/>
    <property type="match status" value="1"/>
</dbReference>
<comment type="caution">
    <text evidence="10">The sequence shown here is derived from an EMBL/GenBank/DDBJ whole genome shotgun (WGS) entry which is preliminary data.</text>
</comment>
<evidence type="ECO:0000313" key="11">
    <source>
        <dbReference type="Proteomes" id="UP000075320"/>
    </source>
</evidence>
<dbReference type="CDD" id="cd01516">
    <property type="entry name" value="FBPase_glpX"/>
    <property type="match status" value="1"/>
</dbReference>
<evidence type="ECO:0000256" key="7">
    <source>
        <dbReference type="PIRNR" id="PIRNR004532"/>
    </source>
</evidence>
<dbReference type="AlphaFoldDB" id="A0A150WJX7"/>
<dbReference type="EMBL" id="LUKE01000003">
    <property type="protein sequence ID" value="KYG64016.1"/>
    <property type="molecule type" value="Genomic_DNA"/>
</dbReference>
<dbReference type="PANTHER" id="PTHR30447:SF0">
    <property type="entry name" value="FRUCTOSE-1,6-BISPHOSPHATASE 1 CLASS 2-RELATED"/>
    <property type="match status" value="1"/>
</dbReference>
<evidence type="ECO:0000313" key="10">
    <source>
        <dbReference type="EMBL" id="KYG64016.1"/>
    </source>
</evidence>
<evidence type="ECO:0000256" key="1">
    <source>
        <dbReference type="ARBA" id="ARBA00001273"/>
    </source>
</evidence>
<feature type="binding site" evidence="8">
    <location>
        <position position="90"/>
    </location>
    <ligand>
        <name>Mn(2+)</name>
        <dbReference type="ChEBI" id="CHEBI:29035"/>
        <label>2</label>
    </ligand>
</feature>
<gene>
    <name evidence="10" type="ORF">AZI86_14510</name>
</gene>
<dbReference type="PIRSF" id="PIRSF004532">
    <property type="entry name" value="GlpX"/>
    <property type="match status" value="1"/>
</dbReference>
<comment type="cofactor">
    <cofactor evidence="8">
        <name>Mn(2+)</name>
        <dbReference type="ChEBI" id="CHEBI:29035"/>
    </cofactor>
</comment>
<keyword evidence="5 8" id="KW-0464">Manganese</keyword>
<dbReference type="SUPFAM" id="SSF56655">
    <property type="entry name" value="Carbohydrate phosphatase"/>
    <property type="match status" value="1"/>
</dbReference>
<dbReference type="GO" id="GO:0042132">
    <property type="term" value="F:fructose 1,6-bisphosphate 1-phosphatase activity"/>
    <property type="evidence" value="ECO:0007669"/>
    <property type="project" value="UniProtKB-EC"/>
</dbReference>
<dbReference type="GO" id="GO:0005829">
    <property type="term" value="C:cytosol"/>
    <property type="evidence" value="ECO:0007669"/>
    <property type="project" value="TreeGrafter"/>
</dbReference>
<dbReference type="GO" id="GO:0006094">
    <property type="term" value="P:gluconeogenesis"/>
    <property type="evidence" value="ECO:0007669"/>
    <property type="project" value="InterPro"/>
</dbReference>
<feature type="binding site" evidence="9">
    <location>
        <begin position="90"/>
        <end position="92"/>
    </location>
    <ligand>
        <name>substrate</name>
    </ligand>
</feature>
<evidence type="ECO:0000256" key="2">
    <source>
        <dbReference type="ARBA" id="ARBA00008989"/>
    </source>
</evidence>
<evidence type="ECO:0000256" key="6">
    <source>
        <dbReference type="ARBA" id="ARBA00023277"/>
    </source>
</evidence>
<dbReference type="RefSeq" id="WP_061835981.1">
    <property type="nucleotide sequence ID" value="NZ_LUKE01000003.1"/>
</dbReference>
<dbReference type="Proteomes" id="UP000075320">
    <property type="component" value="Unassembled WGS sequence"/>
</dbReference>
<name>A0A150WJX7_BDEBC</name>
<keyword evidence="6 7" id="KW-0119">Carbohydrate metabolism</keyword>
<feature type="binding site" evidence="9">
    <location>
        <begin position="166"/>
        <end position="168"/>
    </location>
    <ligand>
        <name>substrate</name>
    </ligand>
</feature>
<organism evidence="10 11">
    <name type="scientific">Bdellovibrio bacteriovorus</name>
    <dbReference type="NCBI Taxonomy" id="959"/>
    <lineage>
        <taxon>Bacteria</taxon>
        <taxon>Pseudomonadati</taxon>
        <taxon>Bdellovibrionota</taxon>
        <taxon>Bdellovibrionia</taxon>
        <taxon>Bdellovibrionales</taxon>
        <taxon>Pseudobdellovibrionaceae</taxon>
        <taxon>Bdellovibrio</taxon>
    </lineage>
</organism>
<accession>A0A150WJX7</accession>
<comment type="similarity">
    <text evidence="2 7">Belongs to the FBPase class 2 family.</text>
</comment>
<evidence type="ECO:0000256" key="5">
    <source>
        <dbReference type="ARBA" id="ARBA00023211"/>
    </source>
</evidence>
<dbReference type="FunFam" id="3.40.190.90:FF:000001">
    <property type="entry name" value="Fructose-1,6-bisphosphatase"/>
    <property type="match status" value="1"/>
</dbReference>
<feature type="binding site" evidence="9">
    <location>
        <position position="212"/>
    </location>
    <ligand>
        <name>substrate</name>
    </ligand>
</feature>
<dbReference type="GO" id="GO:0046872">
    <property type="term" value="F:metal ion binding"/>
    <property type="evidence" value="ECO:0007669"/>
    <property type="project" value="UniProtKB-KW"/>
</dbReference>
<feature type="binding site" evidence="9">
    <location>
        <begin position="188"/>
        <end position="190"/>
    </location>
    <ligand>
        <name>substrate</name>
    </ligand>
</feature>
<feature type="binding site" evidence="8">
    <location>
        <position position="57"/>
    </location>
    <ligand>
        <name>Mn(2+)</name>
        <dbReference type="ChEBI" id="CHEBI:29035"/>
        <label>1</label>
    </ligand>
</feature>
<dbReference type="Gene3D" id="3.40.190.90">
    <property type="match status" value="1"/>
</dbReference>
<reference evidence="10 11" key="1">
    <citation type="submission" date="2016-03" db="EMBL/GenBank/DDBJ databases">
        <authorList>
            <person name="Ploux O."/>
        </authorList>
    </citation>
    <scope>NUCLEOTIDE SEQUENCE [LARGE SCALE GENOMIC DNA]</scope>
    <source>
        <strain evidence="10 11">R0</strain>
    </source>
</reference>
<proteinExistence type="inferred from homology"/>